<reference evidence="1" key="1">
    <citation type="submission" date="2021-02" db="EMBL/GenBank/DDBJ databases">
        <authorList>
            <person name="Nowell W R."/>
        </authorList>
    </citation>
    <scope>NUCLEOTIDE SEQUENCE</scope>
</reference>
<accession>A0A820UH80</accession>
<feature type="non-terminal residue" evidence="1">
    <location>
        <position position="45"/>
    </location>
</feature>
<organism evidence="1 2">
    <name type="scientific">Rotaria socialis</name>
    <dbReference type="NCBI Taxonomy" id="392032"/>
    <lineage>
        <taxon>Eukaryota</taxon>
        <taxon>Metazoa</taxon>
        <taxon>Spiralia</taxon>
        <taxon>Gnathifera</taxon>
        <taxon>Rotifera</taxon>
        <taxon>Eurotatoria</taxon>
        <taxon>Bdelloidea</taxon>
        <taxon>Philodinida</taxon>
        <taxon>Philodinidae</taxon>
        <taxon>Rotaria</taxon>
    </lineage>
</organism>
<proteinExistence type="predicted"/>
<dbReference type="AlphaFoldDB" id="A0A820UH80"/>
<comment type="caution">
    <text evidence="1">The sequence shown here is derived from an EMBL/GenBank/DDBJ whole genome shotgun (WGS) entry which is preliminary data.</text>
</comment>
<evidence type="ECO:0000313" key="1">
    <source>
        <dbReference type="EMBL" id="CAF4485050.1"/>
    </source>
</evidence>
<protein>
    <submittedName>
        <fullName evidence="1">Uncharacterized protein</fullName>
    </submittedName>
</protein>
<gene>
    <name evidence="1" type="ORF">HFQ381_LOCUS26582</name>
</gene>
<dbReference type="Proteomes" id="UP000663851">
    <property type="component" value="Unassembled WGS sequence"/>
</dbReference>
<evidence type="ECO:0000313" key="2">
    <source>
        <dbReference type="Proteomes" id="UP000663851"/>
    </source>
</evidence>
<name>A0A820UH80_9BILA</name>
<dbReference type="EMBL" id="CAJOBO010003226">
    <property type="protein sequence ID" value="CAF4485050.1"/>
    <property type="molecule type" value="Genomic_DNA"/>
</dbReference>
<sequence>MVTQVEGVLLLKSMLDHMKLKQIGGHRTEAIIRLSRFVMQNNYGA</sequence>